<evidence type="ECO:0000256" key="2">
    <source>
        <dbReference type="ARBA" id="ARBA00022737"/>
    </source>
</evidence>
<dbReference type="InterPro" id="IPR001611">
    <property type="entry name" value="Leu-rich_rpt"/>
</dbReference>
<evidence type="ECO:0000313" key="4">
    <source>
        <dbReference type="Proteomes" id="UP000294545"/>
    </source>
</evidence>
<evidence type="ECO:0000256" key="1">
    <source>
        <dbReference type="ARBA" id="ARBA00022614"/>
    </source>
</evidence>
<evidence type="ECO:0000313" key="3">
    <source>
        <dbReference type="EMBL" id="TCK97974.1"/>
    </source>
</evidence>
<dbReference type="PRINTS" id="PR00019">
    <property type="entry name" value="LEURICHRPT"/>
</dbReference>
<keyword evidence="1" id="KW-0433">Leucine-rich repeat</keyword>
<keyword evidence="2" id="KW-0677">Repeat</keyword>
<evidence type="ECO:0008006" key="5">
    <source>
        <dbReference type="Google" id="ProtNLM"/>
    </source>
</evidence>
<dbReference type="EMBL" id="SMGQ01000011">
    <property type="protein sequence ID" value="TCK97974.1"/>
    <property type="molecule type" value="Genomic_DNA"/>
</dbReference>
<dbReference type="PROSITE" id="PS51450">
    <property type="entry name" value="LRR"/>
    <property type="match status" value="1"/>
</dbReference>
<comment type="caution">
    <text evidence="3">The sequence shown here is derived from an EMBL/GenBank/DDBJ whole genome shotgun (WGS) entry which is preliminary data.</text>
</comment>
<sequence>MKHVKLIIISLVSMFLLINISISIRNHYINKRIEEVNQVEFQFENDDFKNYLIELSKSEDLNFFNEYIQRNFEEPITTGDVKNIEYLTLGISSGEGNIEEESIQELIKLAKKIKTIEQIQAFENLSNLKIFDVPIKSIEPLKSLDKLSYLEINGTHIKDISPIQNSEIYYIVLNNTKIQDLSILNNMEKLKFITLMENNDIKEVVLSKNNVENIFIQNTPPQNYSLDLQLYDMPELKSLTVFNNLNNLKLRKLPELNKLEISGRKGGYLYIQEEDFEGIDSLEQITIKGENKIKTIDFLLELPNINHIRIWKSEIETLFIHQENESIKVLDLSSGILTNVTGIHNLINLTALDLSNNKLEDISMFFDEHDYLLLPNLEYLNLKNNKIPEEQINKYEPILRNQVGRLML</sequence>
<dbReference type="Proteomes" id="UP000294545">
    <property type="component" value="Unassembled WGS sequence"/>
</dbReference>
<dbReference type="PANTHER" id="PTHR46652">
    <property type="entry name" value="LEUCINE-RICH REPEAT AND IQ DOMAIN-CONTAINING PROTEIN 1-RELATED"/>
    <property type="match status" value="1"/>
</dbReference>
<name>A0A4R1N1V1_9FIRM</name>
<gene>
    <name evidence="3" type="ORF">EDC19_0380</name>
</gene>
<dbReference type="InterPro" id="IPR050836">
    <property type="entry name" value="SDS22/Internalin_LRR"/>
</dbReference>
<protein>
    <recommendedName>
        <fullName evidence="5">Leucine rich repeat (LRR) protein</fullName>
    </recommendedName>
</protein>
<accession>A0A4R1N1V1</accession>
<keyword evidence="4" id="KW-1185">Reference proteome</keyword>
<organism evidence="3 4">
    <name type="scientific">Natranaerovirga hydrolytica</name>
    <dbReference type="NCBI Taxonomy" id="680378"/>
    <lineage>
        <taxon>Bacteria</taxon>
        <taxon>Bacillati</taxon>
        <taxon>Bacillota</taxon>
        <taxon>Clostridia</taxon>
        <taxon>Lachnospirales</taxon>
        <taxon>Natranaerovirgaceae</taxon>
        <taxon>Natranaerovirga</taxon>
    </lineage>
</organism>
<dbReference type="Gene3D" id="3.80.10.10">
    <property type="entry name" value="Ribonuclease Inhibitor"/>
    <property type="match status" value="2"/>
</dbReference>
<dbReference type="InterPro" id="IPR032675">
    <property type="entry name" value="LRR_dom_sf"/>
</dbReference>
<dbReference type="SUPFAM" id="SSF52058">
    <property type="entry name" value="L domain-like"/>
    <property type="match status" value="1"/>
</dbReference>
<proteinExistence type="predicted"/>
<dbReference type="PANTHER" id="PTHR46652:SF8">
    <property type="entry name" value="LEUCINE RICH REPEAT CONTAINING 23"/>
    <property type="match status" value="1"/>
</dbReference>
<dbReference type="AlphaFoldDB" id="A0A4R1N1V1"/>
<reference evidence="3 4" key="1">
    <citation type="submission" date="2019-03" db="EMBL/GenBank/DDBJ databases">
        <title>Genomic Encyclopedia of Type Strains, Phase IV (KMG-IV): sequencing the most valuable type-strain genomes for metagenomic binning, comparative biology and taxonomic classification.</title>
        <authorList>
            <person name="Goeker M."/>
        </authorList>
    </citation>
    <scope>NUCLEOTIDE SEQUENCE [LARGE SCALE GENOMIC DNA]</scope>
    <source>
        <strain evidence="3 4">DSM 24176</strain>
    </source>
</reference>